<keyword evidence="1" id="KW-0472">Membrane</keyword>
<evidence type="ECO:0000313" key="3">
    <source>
        <dbReference type="EMBL" id="VAV96249.1"/>
    </source>
</evidence>
<name>A0A3B0RW80_9ZZZZ</name>
<keyword evidence="1" id="KW-1133">Transmembrane helix</keyword>
<dbReference type="InterPro" id="IPR010389">
    <property type="entry name" value="Urate_ox_N"/>
</dbReference>
<dbReference type="Pfam" id="PF06181">
    <property type="entry name" value="Urate_ox_N"/>
    <property type="match status" value="1"/>
</dbReference>
<feature type="transmembrane region" description="Helical" evidence="1">
    <location>
        <begin position="284"/>
        <end position="302"/>
    </location>
</feature>
<protein>
    <submittedName>
        <fullName evidence="3">FIG137887: membrane protein related to purine degradation</fullName>
    </submittedName>
</protein>
<feature type="transmembrane region" description="Helical" evidence="1">
    <location>
        <begin position="118"/>
        <end position="141"/>
    </location>
</feature>
<proteinExistence type="predicted"/>
<dbReference type="AlphaFoldDB" id="A0A3B0RW80"/>
<dbReference type="EMBL" id="UOED01000107">
    <property type="protein sequence ID" value="VAV96249.1"/>
    <property type="molecule type" value="Genomic_DNA"/>
</dbReference>
<gene>
    <name evidence="3" type="ORF">MNBD_ALPHA02-2379</name>
</gene>
<keyword evidence="1" id="KW-0812">Transmembrane</keyword>
<sequence>MELDFTSWLSMALRWLHLITGIAWIGSSFYFVWLDNNLRKARDKADTEKGVSGELWAVHGGGFYHKQKYSVAPKEMPAELHWFKWEAYFTWISGFLLLALIYYYGASVFLVDTAKYDLSPMMAVFLGLSFLVGGWIGYDLLCRSPLGRSNGAFGLVWFILLTISAWALAQLFNDRGAYIHVGAMIGTVMAANVFMVIIPNQKKVVADLIAGRSPDPKLGQMAKQRSLHNNYMTLPVLFIMISNHYPQTFANPYGWLVLSGIGVVGWLIRHFFNLKNQGRTHYGLAVLSVVAFLGVMVMAAYFKQAAKTDVTLEAGSVTFAAVQKIMKTHCTACHSISPRHEFFEEAPNGVTFDSKDNILKYRDQIRERVVVSKDMPLGNETGMTEVERAILEAWLQAEGAK</sequence>
<feature type="domain" description="Urate oxidase N-terminal" evidence="2">
    <location>
        <begin position="6"/>
        <end position="299"/>
    </location>
</feature>
<feature type="transmembrane region" description="Helical" evidence="1">
    <location>
        <begin position="12"/>
        <end position="34"/>
    </location>
</feature>
<feature type="transmembrane region" description="Helical" evidence="1">
    <location>
        <begin position="153"/>
        <end position="172"/>
    </location>
</feature>
<organism evidence="3">
    <name type="scientific">hydrothermal vent metagenome</name>
    <dbReference type="NCBI Taxonomy" id="652676"/>
    <lineage>
        <taxon>unclassified sequences</taxon>
        <taxon>metagenomes</taxon>
        <taxon>ecological metagenomes</taxon>
    </lineage>
</organism>
<reference evidence="3" key="1">
    <citation type="submission" date="2018-06" db="EMBL/GenBank/DDBJ databases">
        <authorList>
            <person name="Zhirakovskaya E."/>
        </authorList>
    </citation>
    <scope>NUCLEOTIDE SEQUENCE</scope>
</reference>
<feature type="transmembrane region" description="Helical" evidence="1">
    <location>
        <begin position="178"/>
        <end position="198"/>
    </location>
</feature>
<evidence type="ECO:0000259" key="2">
    <source>
        <dbReference type="Pfam" id="PF06181"/>
    </source>
</evidence>
<feature type="transmembrane region" description="Helical" evidence="1">
    <location>
        <begin position="88"/>
        <end position="106"/>
    </location>
</feature>
<accession>A0A3B0RW80</accession>
<evidence type="ECO:0000256" key="1">
    <source>
        <dbReference type="SAM" id="Phobius"/>
    </source>
</evidence>
<feature type="transmembrane region" description="Helical" evidence="1">
    <location>
        <begin position="252"/>
        <end position="272"/>
    </location>
</feature>